<comment type="caution">
    <text evidence="4">The sequence shown here is derived from an EMBL/GenBank/DDBJ whole genome shotgun (WGS) entry which is preliminary data.</text>
</comment>
<gene>
    <name evidence="4" type="ORF">LWI28_024309</name>
</gene>
<dbReference type="Proteomes" id="UP001064489">
    <property type="component" value="Chromosome 1"/>
</dbReference>
<evidence type="ECO:0000313" key="5">
    <source>
        <dbReference type="Proteomes" id="UP001064489"/>
    </source>
</evidence>
<dbReference type="Gene3D" id="3.30.70.270">
    <property type="match status" value="2"/>
</dbReference>
<dbReference type="EMBL" id="JAJSOW010000003">
    <property type="protein sequence ID" value="KAI9196479.1"/>
    <property type="molecule type" value="Genomic_DNA"/>
</dbReference>
<dbReference type="AlphaFoldDB" id="A0AAD5P2V5"/>
<evidence type="ECO:0000313" key="4">
    <source>
        <dbReference type="EMBL" id="KAI9196479.1"/>
    </source>
</evidence>
<protein>
    <submittedName>
        <fullName evidence="4">Uncharacterized protein</fullName>
    </submittedName>
</protein>
<feature type="domain" description="Reverse transcriptase" evidence="2">
    <location>
        <begin position="2"/>
        <end position="82"/>
    </location>
</feature>
<sequence length="226" mass="26318">MCVDSRAINKITIEYRFPIPRLEDMLDESVGAQWFSKIDLRSGYHQIRIRPGDEWKTAFKSPDDPANVSAIREWLTPKTLSEVRSFHGLALSYRRFIRHFSTIMAPISNCLKLGEFRWDSTAKKAFLEIKQKMTEAPVLRHPDFSKAFEISCDVSGLGIGGVLSQEGHPVAFFSEKLNSAKQKYSTYDKEFYAIVRALHYWQYYVFPNEFVLYSDHQVLRYLQSQK</sequence>
<dbReference type="CDD" id="cd01647">
    <property type="entry name" value="RT_LTR"/>
    <property type="match status" value="1"/>
</dbReference>
<dbReference type="SUPFAM" id="SSF56672">
    <property type="entry name" value="DNA/RNA polymerases"/>
    <property type="match status" value="1"/>
</dbReference>
<dbReference type="GO" id="GO:0003824">
    <property type="term" value="F:catalytic activity"/>
    <property type="evidence" value="ECO:0007669"/>
    <property type="project" value="UniProtKB-KW"/>
</dbReference>
<reference evidence="4" key="2">
    <citation type="submission" date="2023-02" db="EMBL/GenBank/DDBJ databases">
        <authorList>
            <person name="Swenson N.G."/>
            <person name="Wegrzyn J.L."/>
            <person name="Mcevoy S.L."/>
        </authorList>
    </citation>
    <scope>NUCLEOTIDE SEQUENCE</scope>
    <source>
        <strain evidence="4">91603</strain>
        <tissue evidence="4">Leaf</tissue>
    </source>
</reference>
<dbReference type="Gene3D" id="3.10.20.370">
    <property type="match status" value="1"/>
</dbReference>
<keyword evidence="5" id="KW-1185">Reference proteome</keyword>
<reference evidence="4" key="1">
    <citation type="journal article" date="2022" name="Plant J.">
        <title>Strategies of tolerance reflected in two North American maple genomes.</title>
        <authorList>
            <person name="McEvoy S.L."/>
            <person name="Sezen U.U."/>
            <person name="Trouern-Trend A."/>
            <person name="McMahon S.M."/>
            <person name="Schaberg P.G."/>
            <person name="Yang J."/>
            <person name="Wegrzyn J.L."/>
            <person name="Swenson N.G."/>
        </authorList>
    </citation>
    <scope>NUCLEOTIDE SEQUENCE</scope>
    <source>
        <strain evidence="4">91603</strain>
    </source>
</reference>
<evidence type="ECO:0000259" key="2">
    <source>
        <dbReference type="Pfam" id="PF00078"/>
    </source>
</evidence>
<organism evidence="4 5">
    <name type="scientific">Acer negundo</name>
    <name type="common">Box elder</name>
    <dbReference type="NCBI Taxonomy" id="4023"/>
    <lineage>
        <taxon>Eukaryota</taxon>
        <taxon>Viridiplantae</taxon>
        <taxon>Streptophyta</taxon>
        <taxon>Embryophyta</taxon>
        <taxon>Tracheophyta</taxon>
        <taxon>Spermatophyta</taxon>
        <taxon>Magnoliopsida</taxon>
        <taxon>eudicotyledons</taxon>
        <taxon>Gunneridae</taxon>
        <taxon>Pentapetalae</taxon>
        <taxon>rosids</taxon>
        <taxon>malvids</taxon>
        <taxon>Sapindales</taxon>
        <taxon>Sapindaceae</taxon>
        <taxon>Hippocastanoideae</taxon>
        <taxon>Acereae</taxon>
        <taxon>Acer</taxon>
    </lineage>
</organism>
<dbReference type="InterPro" id="IPR000477">
    <property type="entry name" value="RT_dom"/>
</dbReference>
<dbReference type="Pfam" id="PF00078">
    <property type="entry name" value="RVT_1"/>
    <property type="match status" value="1"/>
</dbReference>
<keyword evidence="1" id="KW-0511">Multifunctional enzyme</keyword>
<dbReference type="InterPro" id="IPR043502">
    <property type="entry name" value="DNA/RNA_pol_sf"/>
</dbReference>
<accession>A0AAD5P2V5</accession>
<name>A0AAD5P2V5_ACENE</name>
<dbReference type="InterPro" id="IPR050951">
    <property type="entry name" value="Retrovirus_Pol_polyprotein"/>
</dbReference>
<proteinExistence type="predicted"/>
<dbReference type="PANTHER" id="PTHR37984">
    <property type="entry name" value="PROTEIN CBG26694"/>
    <property type="match status" value="1"/>
</dbReference>
<dbReference type="Pfam" id="PF17919">
    <property type="entry name" value="RT_RNaseH_2"/>
    <property type="match status" value="1"/>
</dbReference>
<dbReference type="FunFam" id="3.30.70.270:FF:000020">
    <property type="entry name" value="Transposon Tf2-6 polyprotein-like Protein"/>
    <property type="match status" value="1"/>
</dbReference>
<evidence type="ECO:0000259" key="3">
    <source>
        <dbReference type="Pfam" id="PF17919"/>
    </source>
</evidence>
<dbReference type="PANTHER" id="PTHR37984:SF5">
    <property type="entry name" value="PROTEIN NYNRIN-LIKE"/>
    <property type="match status" value="1"/>
</dbReference>
<feature type="domain" description="Reverse transcriptase/retrotransposon-derived protein RNase H-like" evidence="3">
    <location>
        <begin position="118"/>
        <end position="211"/>
    </location>
</feature>
<dbReference type="Gene3D" id="3.10.10.10">
    <property type="entry name" value="HIV Type 1 Reverse Transcriptase, subunit A, domain 1"/>
    <property type="match status" value="1"/>
</dbReference>
<evidence type="ECO:0000256" key="1">
    <source>
        <dbReference type="ARBA" id="ARBA00023268"/>
    </source>
</evidence>
<dbReference type="InterPro" id="IPR043128">
    <property type="entry name" value="Rev_trsase/Diguanyl_cyclase"/>
</dbReference>
<dbReference type="InterPro" id="IPR041577">
    <property type="entry name" value="RT_RNaseH_2"/>
</dbReference>
<dbReference type="CDD" id="cd09274">
    <property type="entry name" value="RNase_HI_RT_Ty3"/>
    <property type="match status" value="1"/>
</dbReference>